<dbReference type="Proteomes" id="UP000887565">
    <property type="component" value="Unplaced"/>
</dbReference>
<organism evidence="1 2">
    <name type="scientific">Romanomermis culicivorax</name>
    <name type="common">Nematode worm</name>
    <dbReference type="NCBI Taxonomy" id="13658"/>
    <lineage>
        <taxon>Eukaryota</taxon>
        <taxon>Metazoa</taxon>
        <taxon>Ecdysozoa</taxon>
        <taxon>Nematoda</taxon>
        <taxon>Enoplea</taxon>
        <taxon>Dorylaimia</taxon>
        <taxon>Mermithida</taxon>
        <taxon>Mermithoidea</taxon>
        <taxon>Mermithidae</taxon>
        <taxon>Romanomermis</taxon>
    </lineage>
</organism>
<reference evidence="2" key="1">
    <citation type="submission" date="2022-11" db="UniProtKB">
        <authorList>
            <consortium name="WormBaseParasite"/>
        </authorList>
    </citation>
    <scope>IDENTIFICATION</scope>
</reference>
<protein>
    <submittedName>
        <fullName evidence="2">Uncharacterized protein</fullName>
    </submittedName>
</protein>
<accession>A0A915IHR2</accession>
<evidence type="ECO:0000313" key="2">
    <source>
        <dbReference type="WBParaSite" id="nRc.2.0.1.t13344-RA"/>
    </source>
</evidence>
<proteinExistence type="predicted"/>
<keyword evidence="1" id="KW-1185">Reference proteome</keyword>
<sequence>MARQYIKVKGLKNNVKRDSHFNLVSSNILYQKSPWLNGDRIQCTLKSKLWNCIIFDVEPKQQNSTMPVPMSANMLKKLLNHGRQGL</sequence>
<name>A0A915IHR2_ROMCU</name>
<evidence type="ECO:0000313" key="1">
    <source>
        <dbReference type="Proteomes" id="UP000887565"/>
    </source>
</evidence>
<dbReference type="WBParaSite" id="nRc.2.0.1.t13344-RA">
    <property type="protein sequence ID" value="nRc.2.0.1.t13344-RA"/>
    <property type="gene ID" value="nRc.2.0.1.g13344"/>
</dbReference>
<dbReference type="AlphaFoldDB" id="A0A915IHR2"/>